<dbReference type="Proteomes" id="UP000678317">
    <property type="component" value="Unassembled WGS sequence"/>
</dbReference>
<dbReference type="EMBL" id="JAGFBM010000006">
    <property type="protein sequence ID" value="MBO3085223.1"/>
    <property type="molecule type" value="Genomic_DNA"/>
</dbReference>
<evidence type="ECO:0000256" key="1">
    <source>
        <dbReference type="SAM" id="SignalP"/>
    </source>
</evidence>
<evidence type="ECO:0000313" key="3">
    <source>
        <dbReference type="Proteomes" id="UP000678317"/>
    </source>
</evidence>
<feature type="chain" id="PRO_5045088499" description="Lipoprotein" evidence="1">
    <location>
        <begin position="25"/>
        <end position="196"/>
    </location>
</feature>
<organism evidence="2 3">
    <name type="scientific">Cellulomonas fengjieae</name>
    <dbReference type="NCBI Taxonomy" id="2819978"/>
    <lineage>
        <taxon>Bacteria</taxon>
        <taxon>Bacillati</taxon>
        <taxon>Actinomycetota</taxon>
        <taxon>Actinomycetes</taxon>
        <taxon>Micrococcales</taxon>
        <taxon>Cellulomonadaceae</taxon>
        <taxon>Cellulomonas</taxon>
    </lineage>
</organism>
<evidence type="ECO:0000313" key="2">
    <source>
        <dbReference type="EMBL" id="MBO3085223.1"/>
    </source>
</evidence>
<protein>
    <recommendedName>
        <fullName evidence="4">Lipoprotein</fullName>
    </recommendedName>
</protein>
<comment type="caution">
    <text evidence="2">The sequence shown here is derived from an EMBL/GenBank/DDBJ whole genome shotgun (WGS) entry which is preliminary data.</text>
</comment>
<reference evidence="2 3" key="1">
    <citation type="submission" date="2021-03" db="EMBL/GenBank/DDBJ databases">
        <title>novel species in genus Cellulomonas.</title>
        <authorList>
            <person name="Zhang G."/>
        </authorList>
    </citation>
    <scope>NUCLEOTIDE SEQUENCE [LARGE SCALE GENOMIC DNA]</scope>
    <source>
        <strain evidence="3">zg-ZUI188</strain>
    </source>
</reference>
<feature type="signal peptide" evidence="1">
    <location>
        <begin position="1"/>
        <end position="24"/>
    </location>
</feature>
<name>A0ABS3SHJ7_9CELL</name>
<keyword evidence="1" id="KW-0732">Signal</keyword>
<sequence>MRTRTLVGVAAVSLTVVAGATAYALRPTAAPGADPAMWPVETLTAAPAALPHALHVTPADCPGFSLMSPVPEDSRNVPGSGSYTVLLGGAHHALWVCLGPVAQTGGARASVEDQLGLDDSVEGVEMYSRDATLVHAPAGELVRVDRAFGPAEPPRLTDWLVDHGGYTYAFGYLHPTDDASRWADVEAMLASVTWDE</sequence>
<evidence type="ECO:0008006" key="4">
    <source>
        <dbReference type="Google" id="ProtNLM"/>
    </source>
</evidence>
<dbReference type="RefSeq" id="WP_208289701.1">
    <property type="nucleotide sequence ID" value="NZ_CP074404.1"/>
</dbReference>
<keyword evidence="3" id="KW-1185">Reference proteome</keyword>
<gene>
    <name evidence="2" type="ORF">J4035_11300</name>
</gene>
<accession>A0ABS3SHJ7</accession>
<proteinExistence type="predicted"/>